<feature type="region of interest" description="Disordered" evidence="1">
    <location>
        <begin position="171"/>
        <end position="208"/>
    </location>
</feature>
<keyword evidence="3" id="KW-1185">Reference proteome</keyword>
<proteinExistence type="predicted"/>
<accession>A0A9P3G9I5</accession>
<dbReference type="Proteomes" id="UP000703269">
    <property type="component" value="Unassembled WGS sequence"/>
</dbReference>
<dbReference type="AlphaFoldDB" id="A0A9P3G9I5"/>
<evidence type="ECO:0000313" key="2">
    <source>
        <dbReference type="EMBL" id="GJE89910.1"/>
    </source>
</evidence>
<dbReference type="EMBL" id="BPQB01000014">
    <property type="protein sequence ID" value="GJE89910.1"/>
    <property type="molecule type" value="Genomic_DNA"/>
</dbReference>
<organism evidence="2 3">
    <name type="scientific">Phanerochaete sordida</name>
    <dbReference type="NCBI Taxonomy" id="48140"/>
    <lineage>
        <taxon>Eukaryota</taxon>
        <taxon>Fungi</taxon>
        <taxon>Dikarya</taxon>
        <taxon>Basidiomycota</taxon>
        <taxon>Agaricomycotina</taxon>
        <taxon>Agaricomycetes</taxon>
        <taxon>Polyporales</taxon>
        <taxon>Phanerochaetaceae</taxon>
        <taxon>Phanerochaete</taxon>
    </lineage>
</organism>
<gene>
    <name evidence="2" type="ORF">PsYK624_060220</name>
</gene>
<feature type="compositionally biased region" description="Acidic residues" evidence="1">
    <location>
        <begin position="186"/>
        <end position="208"/>
    </location>
</feature>
<evidence type="ECO:0000256" key="1">
    <source>
        <dbReference type="SAM" id="MobiDB-lite"/>
    </source>
</evidence>
<name>A0A9P3G9I5_9APHY</name>
<reference evidence="2 3" key="1">
    <citation type="submission" date="2021-08" db="EMBL/GenBank/DDBJ databases">
        <title>Draft Genome Sequence of Phanerochaete sordida strain YK-624.</title>
        <authorList>
            <person name="Mori T."/>
            <person name="Dohra H."/>
            <person name="Suzuki T."/>
            <person name="Kawagishi H."/>
            <person name="Hirai H."/>
        </authorList>
    </citation>
    <scope>NUCLEOTIDE SEQUENCE [LARGE SCALE GENOMIC DNA]</scope>
    <source>
        <strain evidence="2 3">YK-624</strain>
    </source>
</reference>
<evidence type="ECO:0000313" key="3">
    <source>
        <dbReference type="Proteomes" id="UP000703269"/>
    </source>
</evidence>
<sequence length="312" mass="34041">MPIVPLPKTFADEYAQGRHVPQLAQEVIEQGLVAWGFVSEDPQESLLFHGTTFAPLPTLPTEDDEAVPLNDARNVDDYIARHALKRFTLQRRASTRHREFVKNAQARKAEASQIASSVLDALAAPPQSSATTAPRKDVSTWWDRNPAARNCPRPFSALAIVDGDLSDYESESYDVRSESAGYDYESNGDDYESATDDHESESDGYESAADDVEYALARAGCTTPALTTDDESYVADEPDADVRTPAPAAFAVPHGAAAKGRASTRRDALKALPRSAPFRDRRSARREAAWRVAVAVVYDGSSDEENAGGRYC</sequence>
<comment type="caution">
    <text evidence="2">The sequence shown here is derived from an EMBL/GenBank/DDBJ whole genome shotgun (WGS) entry which is preliminary data.</text>
</comment>
<feature type="region of interest" description="Disordered" evidence="1">
    <location>
        <begin position="253"/>
        <end position="280"/>
    </location>
</feature>
<protein>
    <submittedName>
        <fullName evidence="2">Uncharacterized protein</fullName>
    </submittedName>
</protein>